<dbReference type="Proteomes" id="UP000031671">
    <property type="component" value="Unassembled WGS sequence"/>
</dbReference>
<dbReference type="GO" id="GO:0016020">
    <property type="term" value="C:membrane"/>
    <property type="evidence" value="ECO:0007669"/>
    <property type="project" value="UniProtKB-SubCell"/>
</dbReference>
<reference evidence="5 6" key="2">
    <citation type="submission" date="2015-01" db="EMBL/GenBank/DDBJ databases">
        <authorList>
            <consortium name="NBRP consortium"/>
            <person name="Sawabe T."/>
            <person name="Meirelles P."/>
            <person name="Feng G."/>
            <person name="Sayaka M."/>
            <person name="Hattori M."/>
            <person name="Ohkuma M."/>
        </authorList>
    </citation>
    <scope>NUCLEOTIDE SEQUENCE [LARGE SCALE GENOMIC DNA]</scope>
    <source>
        <strain evidence="6">JCM 19231</strain>
    </source>
</reference>
<evidence type="ECO:0000259" key="4">
    <source>
        <dbReference type="PROSITE" id="PS51123"/>
    </source>
</evidence>
<dbReference type="InterPro" id="IPR006665">
    <property type="entry name" value="OmpA-like"/>
</dbReference>
<accession>A0A0B8NYL4</accession>
<sequence length="86" mass="9950">MKQHKSLNLSVTGHADKDGSVEYNQDLAMGRAKQVERYLTILAYRQTASKPKPLGKAFHCIKRLRGYQTYQPPREHRSDFDRRSAC</sequence>
<organism evidence="5 6">
    <name type="scientific">Vibrio ishigakensis</name>
    <dbReference type="NCBI Taxonomy" id="1481914"/>
    <lineage>
        <taxon>Bacteria</taxon>
        <taxon>Pseudomonadati</taxon>
        <taxon>Pseudomonadota</taxon>
        <taxon>Gammaproteobacteria</taxon>
        <taxon>Vibrionales</taxon>
        <taxon>Vibrionaceae</taxon>
        <taxon>Vibrio</taxon>
    </lineage>
</organism>
<dbReference type="PRINTS" id="PR01021">
    <property type="entry name" value="OMPADOMAIN"/>
</dbReference>
<keyword evidence="2 3" id="KW-0472">Membrane</keyword>
<feature type="domain" description="OmpA-like" evidence="4">
    <location>
        <begin position="1"/>
        <end position="86"/>
    </location>
</feature>
<dbReference type="Pfam" id="PF00691">
    <property type="entry name" value="OmpA"/>
    <property type="match status" value="1"/>
</dbReference>
<comment type="caution">
    <text evidence="5">The sequence shown here is derived from an EMBL/GenBank/DDBJ whole genome shotgun (WGS) entry which is preliminary data.</text>
</comment>
<dbReference type="EMBL" id="BBRZ01000120">
    <property type="protein sequence ID" value="GAM59051.1"/>
    <property type="molecule type" value="Genomic_DNA"/>
</dbReference>
<protein>
    <submittedName>
        <fullName evidence="5">Outer membrane protein sypB</fullName>
    </submittedName>
</protein>
<evidence type="ECO:0000256" key="1">
    <source>
        <dbReference type="ARBA" id="ARBA00004370"/>
    </source>
</evidence>
<dbReference type="Gene3D" id="3.30.1330.60">
    <property type="entry name" value="OmpA-like domain"/>
    <property type="match status" value="1"/>
</dbReference>
<evidence type="ECO:0000256" key="3">
    <source>
        <dbReference type="PROSITE-ProRule" id="PRU00473"/>
    </source>
</evidence>
<dbReference type="AlphaFoldDB" id="A0A0B8NYL4"/>
<keyword evidence="6" id="KW-1185">Reference proteome</keyword>
<dbReference type="SUPFAM" id="SSF103088">
    <property type="entry name" value="OmpA-like"/>
    <property type="match status" value="1"/>
</dbReference>
<evidence type="ECO:0000313" key="6">
    <source>
        <dbReference type="Proteomes" id="UP000031671"/>
    </source>
</evidence>
<name>A0A0B8NYL4_9VIBR</name>
<reference evidence="5 6" key="1">
    <citation type="submission" date="2015-01" db="EMBL/GenBank/DDBJ databases">
        <title>Vibrio sp. C1 JCM 19231 whole genome shotgun sequence.</title>
        <authorList>
            <person name="Sawabe T."/>
            <person name="Meirelles P."/>
            <person name="Feng G."/>
            <person name="Sayaka M."/>
            <person name="Hattori M."/>
            <person name="Ohkuma M."/>
        </authorList>
    </citation>
    <scope>NUCLEOTIDE SEQUENCE [LARGE SCALE GENOMIC DNA]</scope>
    <source>
        <strain evidence="6">JCM 19231</strain>
    </source>
</reference>
<gene>
    <name evidence="5" type="ORF">JCM19231_1793</name>
</gene>
<dbReference type="InterPro" id="IPR036737">
    <property type="entry name" value="OmpA-like_sf"/>
</dbReference>
<dbReference type="PROSITE" id="PS51123">
    <property type="entry name" value="OMPA_2"/>
    <property type="match status" value="1"/>
</dbReference>
<proteinExistence type="predicted"/>
<comment type="subcellular location">
    <subcellularLocation>
        <location evidence="1">Membrane</location>
    </subcellularLocation>
</comment>
<evidence type="ECO:0000313" key="5">
    <source>
        <dbReference type="EMBL" id="GAM59051.1"/>
    </source>
</evidence>
<dbReference type="InterPro" id="IPR006664">
    <property type="entry name" value="OMP_bac"/>
</dbReference>
<evidence type="ECO:0000256" key="2">
    <source>
        <dbReference type="ARBA" id="ARBA00023136"/>
    </source>
</evidence>